<organism evidence="8 9">
    <name type="scientific">Racocetra fulgida</name>
    <dbReference type="NCBI Taxonomy" id="60492"/>
    <lineage>
        <taxon>Eukaryota</taxon>
        <taxon>Fungi</taxon>
        <taxon>Fungi incertae sedis</taxon>
        <taxon>Mucoromycota</taxon>
        <taxon>Glomeromycotina</taxon>
        <taxon>Glomeromycetes</taxon>
        <taxon>Diversisporales</taxon>
        <taxon>Gigasporaceae</taxon>
        <taxon>Racocetra</taxon>
    </lineage>
</organism>
<evidence type="ECO:0000313" key="8">
    <source>
        <dbReference type="EMBL" id="CAG8598347.1"/>
    </source>
</evidence>
<evidence type="ECO:0000313" key="9">
    <source>
        <dbReference type="Proteomes" id="UP000789396"/>
    </source>
</evidence>
<evidence type="ECO:0000256" key="5">
    <source>
        <dbReference type="ARBA" id="ARBA00023004"/>
    </source>
</evidence>
<keyword evidence="6" id="KW-0503">Monooxygenase</keyword>
<evidence type="ECO:0000256" key="2">
    <source>
        <dbReference type="ARBA" id="ARBA00022617"/>
    </source>
</evidence>
<dbReference type="GO" id="GO:0016705">
    <property type="term" value="F:oxidoreductase activity, acting on paired donors, with incorporation or reduction of molecular oxygen"/>
    <property type="evidence" value="ECO:0007669"/>
    <property type="project" value="InterPro"/>
</dbReference>
<dbReference type="Proteomes" id="UP000789396">
    <property type="component" value="Unassembled WGS sequence"/>
</dbReference>
<sequence length="463" mass="52723">MYYYLTAIAFVSYILYKCYIYPLYLSPLLKVPGPPVDNFLLGHYASILSKNIKEAFYHLVKQYGGIVKYHGLLSKPYILVADPKLVQEILSSHSYEYPRDIFNKPPLKDVLGEGLLFADGNVHKRQRRLMSPLFAYANIKEMLPTIVQAGHRLKDIWIKQIGNEKSKRITVTELIPKTTLDIIGLVGFNYEFNSTTSESELAQAYNALANNTNSSIYLALLRFFPSLRKIPTSHNNKQLNSIKTINNTTERLIAEQRSSLVRGTDLLSLLVKANDSLPVDQQLTHKELTGQTTSTAISWALYFLAKSPDAQDRLRKEVLEILVDRDHCPTFDEIEHMKYLDCVFKEALRLIPPGINTSLWIPIYAIHRNPLIWGDDAEHFNPSRWLNPELKSKITNYTYLPFGAGPQNCVGMRMAHLELKTILSIIIRNFEFRSVEGFSVRIGESVLSKPIPGVDLMVSKVDC</sequence>
<keyword evidence="3 7" id="KW-0479">Metal-binding</keyword>
<evidence type="ECO:0000256" key="1">
    <source>
        <dbReference type="ARBA" id="ARBA00010617"/>
    </source>
</evidence>
<dbReference type="InterPro" id="IPR002401">
    <property type="entry name" value="Cyt_P450_E_grp-I"/>
</dbReference>
<proteinExistence type="inferred from homology"/>
<feature type="binding site" description="axial binding residue" evidence="7">
    <location>
        <position position="409"/>
    </location>
    <ligand>
        <name>heme</name>
        <dbReference type="ChEBI" id="CHEBI:30413"/>
    </ligand>
    <ligandPart>
        <name>Fe</name>
        <dbReference type="ChEBI" id="CHEBI:18248"/>
    </ligandPart>
</feature>
<dbReference type="GO" id="GO:0005506">
    <property type="term" value="F:iron ion binding"/>
    <property type="evidence" value="ECO:0007669"/>
    <property type="project" value="InterPro"/>
</dbReference>
<evidence type="ECO:0000256" key="4">
    <source>
        <dbReference type="ARBA" id="ARBA00023002"/>
    </source>
</evidence>
<name>A0A9N9CCA4_9GLOM</name>
<comment type="caution">
    <text evidence="8">The sequence shown here is derived from an EMBL/GenBank/DDBJ whole genome shotgun (WGS) entry which is preliminary data.</text>
</comment>
<keyword evidence="9" id="KW-1185">Reference proteome</keyword>
<dbReference type="SUPFAM" id="SSF48264">
    <property type="entry name" value="Cytochrome P450"/>
    <property type="match status" value="1"/>
</dbReference>
<dbReference type="InterPro" id="IPR036396">
    <property type="entry name" value="Cyt_P450_sf"/>
</dbReference>
<dbReference type="PANTHER" id="PTHR24291:SF50">
    <property type="entry name" value="BIFUNCTIONAL ALBAFLAVENONE MONOOXYGENASE_TERPENE SYNTHASE"/>
    <property type="match status" value="1"/>
</dbReference>
<dbReference type="InterPro" id="IPR050196">
    <property type="entry name" value="Cytochrome_P450_Monoox"/>
</dbReference>
<dbReference type="OrthoDB" id="1470350at2759"/>
<dbReference type="GO" id="GO:0004497">
    <property type="term" value="F:monooxygenase activity"/>
    <property type="evidence" value="ECO:0007669"/>
    <property type="project" value="UniProtKB-KW"/>
</dbReference>
<evidence type="ECO:0000256" key="6">
    <source>
        <dbReference type="ARBA" id="ARBA00023033"/>
    </source>
</evidence>
<comment type="cofactor">
    <cofactor evidence="7">
        <name>heme</name>
        <dbReference type="ChEBI" id="CHEBI:30413"/>
    </cofactor>
</comment>
<dbReference type="AlphaFoldDB" id="A0A9N9CCA4"/>
<reference evidence="8" key="1">
    <citation type="submission" date="2021-06" db="EMBL/GenBank/DDBJ databases">
        <authorList>
            <person name="Kallberg Y."/>
            <person name="Tangrot J."/>
            <person name="Rosling A."/>
        </authorList>
    </citation>
    <scope>NUCLEOTIDE SEQUENCE</scope>
    <source>
        <strain evidence="8">IN212</strain>
    </source>
</reference>
<dbReference type="PRINTS" id="PR00463">
    <property type="entry name" value="EP450I"/>
</dbReference>
<gene>
    <name evidence="8" type="ORF">RFULGI_LOCUS6503</name>
</gene>
<dbReference type="Gene3D" id="1.10.630.10">
    <property type="entry name" value="Cytochrome P450"/>
    <property type="match status" value="1"/>
</dbReference>
<dbReference type="EMBL" id="CAJVPZ010008471">
    <property type="protein sequence ID" value="CAG8598347.1"/>
    <property type="molecule type" value="Genomic_DNA"/>
</dbReference>
<protein>
    <submittedName>
        <fullName evidence="8">17170_t:CDS:1</fullName>
    </submittedName>
</protein>
<keyword evidence="2 7" id="KW-0349">Heme</keyword>
<dbReference type="GO" id="GO:0020037">
    <property type="term" value="F:heme binding"/>
    <property type="evidence" value="ECO:0007669"/>
    <property type="project" value="InterPro"/>
</dbReference>
<keyword evidence="5 7" id="KW-0408">Iron</keyword>
<comment type="similarity">
    <text evidence="1">Belongs to the cytochrome P450 family.</text>
</comment>
<dbReference type="InterPro" id="IPR001128">
    <property type="entry name" value="Cyt_P450"/>
</dbReference>
<dbReference type="Pfam" id="PF00067">
    <property type="entry name" value="p450"/>
    <property type="match status" value="1"/>
</dbReference>
<dbReference type="PANTHER" id="PTHR24291">
    <property type="entry name" value="CYTOCHROME P450 FAMILY 4"/>
    <property type="match status" value="1"/>
</dbReference>
<dbReference type="PRINTS" id="PR00385">
    <property type="entry name" value="P450"/>
</dbReference>
<keyword evidence="4" id="KW-0560">Oxidoreductase</keyword>
<accession>A0A9N9CCA4</accession>
<evidence type="ECO:0000256" key="7">
    <source>
        <dbReference type="PIRSR" id="PIRSR602401-1"/>
    </source>
</evidence>
<evidence type="ECO:0000256" key="3">
    <source>
        <dbReference type="ARBA" id="ARBA00022723"/>
    </source>
</evidence>